<name>A0A8S3ZT77_9EUPU</name>
<dbReference type="EMBL" id="CAJHNH020004535">
    <property type="protein sequence ID" value="CAG5131218.1"/>
    <property type="molecule type" value="Genomic_DNA"/>
</dbReference>
<keyword evidence="8" id="KW-0472">Membrane</keyword>
<dbReference type="GO" id="GO:0097524">
    <property type="term" value="C:sperm plasma membrane"/>
    <property type="evidence" value="ECO:0007669"/>
    <property type="project" value="TreeGrafter"/>
</dbReference>
<feature type="active site" description="Charge relay system" evidence="9">
    <location>
        <position position="364"/>
    </location>
</feature>
<dbReference type="PANTHER" id="PTHR10794">
    <property type="entry name" value="ABHYDROLASE DOMAIN-CONTAINING PROTEIN"/>
    <property type="match status" value="1"/>
</dbReference>
<dbReference type="PANTHER" id="PTHR10794:SF45">
    <property type="entry name" value="MONOACYLGLYCEROL LIPASE ABHD2"/>
    <property type="match status" value="1"/>
</dbReference>
<dbReference type="InterPro" id="IPR050960">
    <property type="entry name" value="AB_hydrolase_4_sf"/>
</dbReference>
<keyword evidence="7" id="KW-1133">Transmembrane helix</keyword>
<dbReference type="GO" id="GO:0036126">
    <property type="term" value="C:sperm flagellum"/>
    <property type="evidence" value="ECO:0007669"/>
    <property type="project" value="TreeGrafter"/>
</dbReference>
<comment type="subcellular location">
    <subcellularLocation>
        <location evidence="1">Membrane</location>
        <topology evidence="1">Single-pass type II membrane protein</topology>
    </subcellularLocation>
</comment>
<feature type="domain" description="AB hydrolase-1" evidence="12">
    <location>
        <begin position="119"/>
        <end position="370"/>
    </location>
</feature>
<keyword evidence="6" id="KW-0735">Signal-anchor</keyword>
<comment type="similarity">
    <text evidence="2">Belongs to the AB hydrolase superfamily. AB hydrolase 4 family.</text>
</comment>
<protein>
    <recommendedName>
        <fullName evidence="12">AB hydrolase-1 domain-containing protein</fullName>
    </recommendedName>
</protein>
<evidence type="ECO:0000256" key="5">
    <source>
        <dbReference type="ARBA" id="ARBA00022801"/>
    </source>
</evidence>
<accession>A0A8S3ZT77</accession>
<dbReference type="Pfam" id="PF00561">
    <property type="entry name" value="Abhydrolase_1"/>
    <property type="match status" value="1"/>
</dbReference>
<feature type="active site" description="Charge relay system" evidence="9">
    <location>
        <position position="333"/>
    </location>
</feature>
<feature type="active site" description="Charge relay system" evidence="9">
    <location>
        <position position="198"/>
    </location>
</feature>
<evidence type="ECO:0000256" key="1">
    <source>
        <dbReference type="ARBA" id="ARBA00004606"/>
    </source>
</evidence>
<dbReference type="GO" id="GO:0008126">
    <property type="term" value="F:acetylesterase activity"/>
    <property type="evidence" value="ECO:0007669"/>
    <property type="project" value="TreeGrafter"/>
</dbReference>
<dbReference type="SUPFAM" id="SSF53474">
    <property type="entry name" value="alpha/beta-Hydrolases"/>
    <property type="match status" value="1"/>
</dbReference>
<proteinExistence type="inferred from homology"/>
<dbReference type="GO" id="GO:0047372">
    <property type="term" value="F:monoacylglycerol lipase activity"/>
    <property type="evidence" value="ECO:0007669"/>
    <property type="project" value="TreeGrafter"/>
</dbReference>
<keyword evidence="4" id="KW-0812">Transmembrane</keyword>
<dbReference type="GO" id="GO:0051793">
    <property type="term" value="P:medium-chain fatty acid catabolic process"/>
    <property type="evidence" value="ECO:0007669"/>
    <property type="project" value="TreeGrafter"/>
</dbReference>
<feature type="region of interest" description="Disordered" evidence="10">
    <location>
        <begin position="411"/>
        <end position="458"/>
    </location>
</feature>
<dbReference type="GO" id="GO:0048240">
    <property type="term" value="P:sperm capacitation"/>
    <property type="evidence" value="ECO:0007669"/>
    <property type="project" value="TreeGrafter"/>
</dbReference>
<dbReference type="Proteomes" id="UP000678393">
    <property type="component" value="Unassembled WGS sequence"/>
</dbReference>
<evidence type="ECO:0000259" key="12">
    <source>
        <dbReference type="Pfam" id="PF00561"/>
    </source>
</evidence>
<dbReference type="InterPro" id="IPR012020">
    <property type="entry name" value="ABHD4"/>
</dbReference>
<dbReference type="GO" id="GO:0046464">
    <property type="term" value="P:acylglycerol catabolic process"/>
    <property type="evidence" value="ECO:0007669"/>
    <property type="project" value="TreeGrafter"/>
</dbReference>
<keyword evidence="3" id="KW-0719">Serine esterase</keyword>
<evidence type="ECO:0000256" key="7">
    <source>
        <dbReference type="ARBA" id="ARBA00022989"/>
    </source>
</evidence>
<evidence type="ECO:0000256" key="10">
    <source>
        <dbReference type="SAM" id="MobiDB-lite"/>
    </source>
</evidence>
<dbReference type="Gene3D" id="3.40.50.1820">
    <property type="entry name" value="alpha/beta hydrolase"/>
    <property type="match status" value="1"/>
</dbReference>
<dbReference type="GO" id="GO:0043401">
    <property type="term" value="P:steroid hormone receptor signaling pathway"/>
    <property type="evidence" value="ECO:0007669"/>
    <property type="project" value="TreeGrafter"/>
</dbReference>
<feature type="compositionally biased region" description="Polar residues" evidence="10">
    <location>
        <begin position="432"/>
        <end position="447"/>
    </location>
</feature>
<evidence type="ECO:0000313" key="14">
    <source>
        <dbReference type="Proteomes" id="UP000678393"/>
    </source>
</evidence>
<feature type="signal peptide" evidence="11">
    <location>
        <begin position="1"/>
        <end position="27"/>
    </location>
</feature>
<dbReference type="PIRSF" id="PIRSF005211">
    <property type="entry name" value="Ab_hydro_YheT"/>
    <property type="match status" value="1"/>
</dbReference>
<dbReference type="AlphaFoldDB" id="A0A8S3ZT77"/>
<evidence type="ECO:0000313" key="13">
    <source>
        <dbReference type="EMBL" id="CAG5131218.1"/>
    </source>
</evidence>
<dbReference type="InterPro" id="IPR000952">
    <property type="entry name" value="AB_hydrolase_4_CS"/>
</dbReference>
<organism evidence="13 14">
    <name type="scientific">Candidula unifasciata</name>
    <dbReference type="NCBI Taxonomy" id="100452"/>
    <lineage>
        <taxon>Eukaryota</taxon>
        <taxon>Metazoa</taxon>
        <taxon>Spiralia</taxon>
        <taxon>Lophotrochozoa</taxon>
        <taxon>Mollusca</taxon>
        <taxon>Gastropoda</taxon>
        <taxon>Heterobranchia</taxon>
        <taxon>Euthyneura</taxon>
        <taxon>Panpulmonata</taxon>
        <taxon>Eupulmonata</taxon>
        <taxon>Stylommatophora</taxon>
        <taxon>Helicina</taxon>
        <taxon>Helicoidea</taxon>
        <taxon>Geomitridae</taxon>
        <taxon>Candidula</taxon>
    </lineage>
</organism>
<dbReference type="InterPro" id="IPR000073">
    <property type="entry name" value="AB_hydrolase_1"/>
</dbReference>
<feature type="chain" id="PRO_5035821924" description="AB hydrolase-1 domain-containing protein" evidence="11">
    <location>
        <begin position="28"/>
        <end position="458"/>
    </location>
</feature>
<evidence type="ECO:0000256" key="9">
    <source>
        <dbReference type="PIRSR" id="PIRSR005211-1"/>
    </source>
</evidence>
<evidence type="ECO:0000256" key="3">
    <source>
        <dbReference type="ARBA" id="ARBA00022487"/>
    </source>
</evidence>
<keyword evidence="11" id="KW-0732">Signal</keyword>
<dbReference type="InterPro" id="IPR029058">
    <property type="entry name" value="AB_hydrolase_fold"/>
</dbReference>
<evidence type="ECO:0000256" key="6">
    <source>
        <dbReference type="ARBA" id="ARBA00022968"/>
    </source>
</evidence>
<keyword evidence="14" id="KW-1185">Reference proteome</keyword>
<sequence>MSPILAAGIVFLFFVCVLVKLLHLTAAASAPLIYAKDRSTQFVQSVLTLCPILQQTYVPPLLWGKSGHIQTFVYARMGRVNMPAPNGIRHTKIMSDGATLTFDLHEPLVPHVTGESYCLLFCPGIGNNSESPYVRTLVHYAQNNGYIAAVLNHIGSLKNVPITSPRIFTYGGTEELDIVRREIELLHPKCGMILVGCSMGGNIVVKYLGENVKRQTGILAAVSINQGYDVNKAKPFLLSWQNLRRAYIYVMTRNQKNMIRRHKEQLFDENIKSSTGINEDEVFAASTIAELDEAYTRRRHGYESVEEYYHHNSCFSVLSNVQIPFLVVNAEDDPIVPTALLECPLQAAKSLSNMIFVLTKHGGHLGFYEKGILRPNSLTWMDRLIIEYANAITTLHQEGTLPKSPYDAITNSTMHPDDDEEETHTHVADVSQGETSISNRSSTTKKSPSGCVANGVYE</sequence>
<dbReference type="PROSITE" id="PS01133">
    <property type="entry name" value="UPF0017"/>
    <property type="match status" value="1"/>
</dbReference>
<dbReference type="OrthoDB" id="5954035at2759"/>
<evidence type="ECO:0000256" key="11">
    <source>
        <dbReference type="SAM" id="SignalP"/>
    </source>
</evidence>
<evidence type="ECO:0000256" key="2">
    <source>
        <dbReference type="ARBA" id="ARBA00010884"/>
    </source>
</evidence>
<evidence type="ECO:0000256" key="4">
    <source>
        <dbReference type="ARBA" id="ARBA00022692"/>
    </source>
</evidence>
<gene>
    <name evidence="13" type="ORF">CUNI_LOCUS16776</name>
</gene>
<comment type="caution">
    <text evidence="13">The sequence shown here is derived from an EMBL/GenBank/DDBJ whole genome shotgun (WGS) entry which is preliminary data.</text>
</comment>
<evidence type="ECO:0000256" key="8">
    <source>
        <dbReference type="ARBA" id="ARBA00023136"/>
    </source>
</evidence>
<dbReference type="GO" id="GO:0051792">
    <property type="term" value="P:medium-chain fatty acid biosynthetic process"/>
    <property type="evidence" value="ECO:0007669"/>
    <property type="project" value="TreeGrafter"/>
</dbReference>
<keyword evidence="5" id="KW-0378">Hydrolase</keyword>
<reference evidence="13" key="1">
    <citation type="submission" date="2021-04" db="EMBL/GenBank/DDBJ databases">
        <authorList>
            <consortium name="Molecular Ecology Group"/>
        </authorList>
    </citation>
    <scope>NUCLEOTIDE SEQUENCE</scope>
</reference>